<dbReference type="AlphaFoldDB" id="A0A0V0QN05"/>
<protein>
    <submittedName>
        <fullName evidence="3">Uncharacterized protein</fullName>
    </submittedName>
</protein>
<keyword evidence="1" id="KW-0175">Coiled coil</keyword>
<evidence type="ECO:0000313" key="4">
    <source>
        <dbReference type="Proteomes" id="UP000054937"/>
    </source>
</evidence>
<feature type="region of interest" description="Disordered" evidence="2">
    <location>
        <begin position="339"/>
        <end position="390"/>
    </location>
</feature>
<proteinExistence type="predicted"/>
<reference evidence="3 4" key="1">
    <citation type="journal article" date="2015" name="Sci. Rep.">
        <title>Genome of the facultative scuticociliatosis pathogen Pseudocohnilembus persalinus provides insight into its virulence through horizontal gene transfer.</title>
        <authorList>
            <person name="Xiong J."/>
            <person name="Wang G."/>
            <person name="Cheng J."/>
            <person name="Tian M."/>
            <person name="Pan X."/>
            <person name="Warren A."/>
            <person name="Jiang C."/>
            <person name="Yuan D."/>
            <person name="Miao W."/>
        </authorList>
    </citation>
    <scope>NUCLEOTIDE SEQUENCE [LARGE SCALE GENOMIC DNA]</scope>
    <source>
        <strain evidence="3">36N120E</strain>
    </source>
</reference>
<dbReference type="InParanoid" id="A0A0V0QN05"/>
<gene>
    <name evidence="3" type="ORF">PPERSA_02895</name>
</gene>
<sequence length="390" mass="46650">MEIINETNKENFNFQNLPKNRSADGNLLIQQNQMQNQQQQSEIYYLNEKLKEFDKIKLENKQIKEKYNELLQYNQKQQDQQLSQNIQLQNEFQKNEIQLLKLEIENQKQKISQMEQQKEDIQTEKIVLENQNIELLETVKHLKEEISQIELQKEIDKKQNSRSNSKQDLSNRKGIFITQIVLKILMQQEESKRELLQQEKDRLHNVNDEQKQQLEMINTELNFSKQQCEQLQNDLNNALILKQCTIHKEILGKMTPGQKVYMKQIEYLCKQIQGLENQINIEYQRGSFISQRGNSEINLRKNLFIDYLDEEDNIKEQYDQKAIQNQDEINNQQNNQCEQLQQKIQSQQNQQLTPDKKSQSKKDKKSKKKEKDSIKKSKKKSKKNDGCLIF</sequence>
<feature type="coiled-coil region" evidence="1">
    <location>
        <begin position="46"/>
        <end position="241"/>
    </location>
</feature>
<evidence type="ECO:0000313" key="3">
    <source>
        <dbReference type="EMBL" id="KRX03516.1"/>
    </source>
</evidence>
<comment type="caution">
    <text evidence="3">The sequence shown here is derived from an EMBL/GenBank/DDBJ whole genome shotgun (WGS) entry which is preliminary data.</text>
</comment>
<accession>A0A0V0QN05</accession>
<keyword evidence="4" id="KW-1185">Reference proteome</keyword>
<dbReference type="Proteomes" id="UP000054937">
    <property type="component" value="Unassembled WGS sequence"/>
</dbReference>
<evidence type="ECO:0000256" key="2">
    <source>
        <dbReference type="SAM" id="MobiDB-lite"/>
    </source>
</evidence>
<feature type="compositionally biased region" description="Low complexity" evidence="2">
    <location>
        <begin position="339"/>
        <end position="351"/>
    </location>
</feature>
<dbReference type="EMBL" id="LDAU01000131">
    <property type="protein sequence ID" value="KRX03516.1"/>
    <property type="molecule type" value="Genomic_DNA"/>
</dbReference>
<name>A0A0V0QN05_PSEPJ</name>
<organism evidence="3 4">
    <name type="scientific">Pseudocohnilembus persalinus</name>
    <name type="common">Ciliate</name>
    <dbReference type="NCBI Taxonomy" id="266149"/>
    <lineage>
        <taxon>Eukaryota</taxon>
        <taxon>Sar</taxon>
        <taxon>Alveolata</taxon>
        <taxon>Ciliophora</taxon>
        <taxon>Intramacronucleata</taxon>
        <taxon>Oligohymenophorea</taxon>
        <taxon>Scuticociliatia</taxon>
        <taxon>Philasterida</taxon>
        <taxon>Pseudocohnilembidae</taxon>
        <taxon>Pseudocohnilembus</taxon>
    </lineage>
</organism>
<evidence type="ECO:0000256" key="1">
    <source>
        <dbReference type="SAM" id="Coils"/>
    </source>
</evidence>